<organism evidence="3 4">
    <name type="scientific">Musca domestica</name>
    <name type="common">House fly</name>
    <dbReference type="NCBI Taxonomy" id="7370"/>
    <lineage>
        <taxon>Eukaryota</taxon>
        <taxon>Metazoa</taxon>
        <taxon>Ecdysozoa</taxon>
        <taxon>Arthropoda</taxon>
        <taxon>Hexapoda</taxon>
        <taxon>Insecta</taxon>
        <taxon>Pterygota</taxon>
        <taxon>Neoptera</taxon>
        <taxon>Endopterygota</taxon>
        <taxon>Diptera</taxon>
        <taxon>Brachycera</taxon>
        <taxon>Muscomorpha</taxon>
        <taxon>Muscoidea</taxon>
        <taxon>Muscidae</taxon>
        <taxon>Musca</taxon>
    </lineage>
</organism>
<accession>A0ABM3V414</accession>
<dbReference type="InterPro" id="IPR031961">
    <property type="entry name" value="DUF4780"/>
</dbReference>
<evidence type="ECO:0000259" key="2">
    <source>
        <dbReference type="Pfam" id="PF16012"/>
    </source>
</evidence>
<gene>
    <name evidence="4" type="primary">LOC105262374</name>
</gene>
<evidence type="ECO:0000313" key="3">
    <source>
        <dbReference type="Proteomes" id="UP001652621"/>
    </source>
</evidence>
<dbReference type="Proteomes" id="UP001652621">
    <property type="component" value="Unplaced"/>
</dbReference>
<evidence type="ECO:0000313" key="4">
    <source>
        <dbReference type="RefSeq" id="XP_058980512.1"/>
    </source>
</evidence>
<protein>
    <submittedName>
        <fullName evidence="4">Uncharacterized protein LOC105262374</fullName>
    </submittedName>
</protein>
<feature type="compositionally biased region" description="Polar residues" evidence="1">
    <location>
        <begin position="33"/>
        <end position="42"/>
    </location>
</feature>
<feature type="region of interest" description="Disordered" evidence="1">
    <location>
        <begin position="17"/>
        <end position="42"/>
    </location>
</feature>
<name>A0ABM3V414_MUSDO</name>
<proteinExistence type="predicted"/>
<feature type="domain" description="DUF4780" evidence="2">
    <location>
        <begin position="250"/>
        <end position="422"/>
    </location>
</feature>
<keyword evidence="3" id="KW-1185">Reference proteome</keyword>
<dbReference type="RefSeq" id="XP_058980512.1">
    <property type="nucleotide sequence ID" value="XM_059124529.1"/>
</dbReference>
<sequence length="427" mass="48141">MSNHSLGALLDQISKAENQCATPSDEDSYSYLEENTSNTSENISEDNVAILTTNGLDSIEMKEHDDTLLQGYNQSPPSYSPAFLKKMREKDMKCHKRAIDFLSGFIDKDPNLHTEKEIKLIKRSLKFMRKFKRIYVEEPKCSFPIERILLPTTNPWKVKATKECKNKKTNDCNTINTVSGAGRETRDVGEEIVNTPDHQAAFSTASDMPTTYCKTIETTTGNTIEFGLCENFSRNIQRNEDGRIERKDSPVDNRIAIIDRSDSAGIISHYNWLIVEGRLRDIILNDTGVHNKQFGSAYSYKGVKVITCANKESLDFLVQTVSNLDNLWDGSQLFAVSITDIPYTATLTAWIPPPQIDAEHILKLLEKQNPNLQTGNWKVIKSNSSSEKGGQTIHVIANKEGESYLKQCNGKLNFGLGSIRFRLEKKK</sequence>
<dbReference type="Pfam" id="PF16012">
    <property type="entry name" value="DUF4780"/>
    <property type="match status" value="1"/>
</dbReference>
<reference evidence="4" key="1">
    <citation type="submission" date="2025-08" db="UniProtKB">
        <authorList>
            <consortium name="RefSeq"/>
        </authorList>
    </citation>
    <scope>IDENTIFICATION</scope>
    <source>
        <strain evidence="4">Aabys</strain>
        <tissue evidence="4">Whole body</tissue>
    </source>
</reference>
<evidence type="ECO:0000256" key="1">
    <source>
        <dbReference type="SAM" id="MobiDB-lite"/>
    </source>
</evidence>
<dbReference type="GeneID" id="105262374"/>